<evidence type="ECO:0000313" key="3">
    <source>
        <dbReference type="Proteomes" id="UP000599437"/>
    </source>
</evidence>
<dbReference type="RefSeq" id="WP_138897978.1">
    <property type="nucleotide sequence ID" value="NZ_BMVO01000013.1"/>
</dbReference>
<dbReference type="InterPro" id="IPR003382">
    <property type="entry name" value="Flavoprotein"/>
</dbReference>
<dbReference type="InterPro" id="IPR036551">
    <property type="entry name" value="Flavin_trans-like"/>
</dbReference>
<protein>
    <recommendedName>
        <fullName evidence="1">Flavoprotein domain-containing protein</fullName>
    </recommendedName>
</protein>
<organism evidence="2 3">
    <name type="scientific">Streptomyces chryseus</name>
    <dbReference type="NCBI Taxonomy" id="68186"/>
    <lineage>
        <taxon>Bacteria</taxon>
        <taxon>Bacillati</taxon>
        <taxon>Actinomycetota</taxon>
        <taxon>Actinomycetes</taxon>
        <taxon>Kitasatosporales</taxon>
        <taxon>Streptomycetaceae</taxon>
        <taxon>Streptomyces</taxon>
    </lineage>
</organism>
<dbReference type="PANTHER" id="PTHR14359">
    <property type="entry name" value="HOMO-OLIGOMERIC FLAVIN CONTAINING CYS DECARBOXYLASE FAMILY"/>
    <property type="match status" value="1"/>
</dbReference>
<evidence type="ECO:0000259" key="1">
    <source>
        <dbReference type="Pfam" id="PF02441"/>
    </source>
</evidence>
<accession>A0ABQ3DRI9</accession>
<dbReference type="PANTHER" id="PTHR14359:SF6">
    <property type="entry name" value="PHOSPHOPANTOTHENOYLCYSTEINE DECARBOXYLASE"/>
    <property type="match status" value="1"/>
</dbReference>
<keyword evidence="3" id="KW-1185">Reference proteome</keyword>
<evidence type="ECO:0000313" key="2">
    <source>
        <dbReference type="EMBL" id="GHB13217.1"/>
    </source>
</evidence>
<dbReference type="Proteomes" id="UP000599437">
    <property type="component" value="Unassembled WGS sequence"/>
</dbReference>
<dbReference type="Pfam" id="PF02441">
    <property type="entry name" value="Flavoprotein"/>
    <property type="match status" value="1"/>
</dbReference>
<name>A0ABQ3DRI9_9ACTN</name>
<dbReference type="SUPFAM" id="SSF52507">
    <property type="entry name" value="Homo-oligomeric flavin-containing Cys decarboxylases, HFCD"/>
    <property type="match status" value="1"/>
</dbReference>
<feature type="domain" description="Flavoprotein" evidence="1">
    <location>
        <begin position="9"/>
        <end position="144"/>
    </location>
</feature>
<proteinExistence type="predicted"/>
<reference evidence="3" key="1">
    <citation type="journal article" date="2019" name="Int. J. Syst. Evol. Microbiol.">
        <title>The Global Catalogue of Microorganisms (GCM) 10K type strain sequencing project: providing services to taxonomists for standard genome sequencing and annotation.</title>
        <authorList>
            <consortium name="The Broad Institute Genomics Platform"/>
            <consortium name="The Broad Institute Genome Sequencing Center for Infectious Disease"/>
            <person name="Wu L."/>
            <person name="Ma J."/>
        </authorList>
    </citation>
    <scope>NUCLEOTIDE SEQUENCE [LARGE SCALE GENOMIC DNA]</scope>
    <source>
        <strain evidence="3">JCM 4737</strain>
    </source>
</reference>
<gene>
    <name evidence="2" type="ORF">GCM10010346_40930</name>
</gene>
<sequence>MTGTDRPRRLLYIVTGGIAAADSPMWTTILREHFRAEVRIVLTRQASTMVSARALSAIGGQRVHGPDWDDDQSGGAEHVRLAGWADTLLVFPATLNFCAKLAAGICDDLATSIILSAGAPVVLAPSIPTGAVNKPATRRILQTLHSDGYVVASSGKALSVTSGRVEEGGPASMEDLVKLLSLHGLGSPAPQNSSTKGSEERK</sequence>
<dbReference type="Gene3D" id="3.40.50.1950">
    <property type="entry name" value="Flavin prenyltransferase-like"/>
    <property type="match status" value="1"/>
</dbReference>
<comment type="caution">
    <text evidence="2">The sequence shown here is derived from an EMBL/GenBank/DDBJ whole genome shotgun (WGS) entry which is preliminary data.</text>
</comment>
<dbReference type="EMBL" id="BMVO01000013">
    <property type="protein sequence ID" value="GHB13217.1"/>
    <property type="molecule type" value="Genomic_DNA"/>
</dbReference>